<dbReference type="PANTHER" id="PTHR42085:SF1">
    <property type="entry name" value="F-BOX DOMAIN-CONTAINING PROTEIN"/>
    <property type="match status" value="1"/>
</dbReference>
<dbReference type="RefSeq" id="XP_043171234.1">
    <property type="nucleotide sequence ID" value="XM_043315299.1"/>
</dbReference>
<evidence type="ECO:0000259" key="2">
    <source>
        <dbReference type="Pfam" id="PF13013"/>
    </source>
</evidence>
<evidence type="ECO:0000313" key="4">
    <source>
        <dbReference type="Proteomes" id="UP000676310"/>
    </source>
</evidence>
<dbReference type="OrthoDB" id="3801367at2759"/>
<accession>A0A8J2N897</accession>
<comment type="caution">
    <text evidence="3">The sequence shown here is derived from an EMBL/GenBank/DDBJ whole genome shotgun (WGS) entry which is preliminary data.</text>
</comment>
<feature type="region of interest" description="Disordered" evidence="1">
    <location>
        <begin position="1"/>
        <end position="42"/>
    </location>
</feature>
<dbReference type="InterPro" id="IPR038883">
    <property type="entry name" value="AN11006-like"/>
</dbReference>
<name>A0A8J2N897_9PLEO</name>
<dbReference type="PANTHER" id="PTHR42085">
    <property type="entry name" value="F-BOX DOMAIN-CONTAINING PROTEIN"/>
    <property type="match status" value="1"/>
</dbReference>
<evidence type="ECO:0000313" key="3">
    <source>
        <dbReference type="EMBL" id="CAG5173705.1"/>
    </source>
</evidence>
<organism evidence="3 4">
    <name type="scientific">Alternaria atra</name>
    <dbReference type="NCBI Taxonomy" id="119953"/>
    <lineage>
        <taxon>Eukaryota</taxon>
        <taxon>Fungi</taxon>
        <taxon>Dikarya</taxon>
        <taxon>Ascomycota</taxon>
        <taxon>Pezizomycotina</taxon>
        <taxon>Dothideomycetes</taxon>
        <taxon>Pleosporomycetidae</taxon>
        <taxon>Pleosporales</taxon>
        <taxon>Pleosporineae</taxon>
        <taxon>Pleosporaceae</taxon>
        <taxon>Alternaria</taxon>
        <taxon>Alternaria sect. Ulocladioides</taxon>
    </lineage>
</organism>
<reference evidence="3" key="1">
    <citation type="submission" date="2021-05" db="EMBL/GenBank/DDBJ databases">
        <authorList>
            <person name="Stam R."/>
        </authorList>
    </citation>
    <scope>NUCLEOTIDE SEQUENCE</scope>
    <source>
        <strain evidence="3">CS162</strain>
    </source>
</reference>
<proteinExistence type="predicted"/>
<feature type="domain" description="F-box" evidence="2">
    <location>
        <begin position="38"/>
        <end position="138"/>
    </location>
</feature>
<dbReference type="EMBL" id="CAJRGZ010000022">
    <property type="protein sequence ID" value="CAG5173705.1"/>
    <property type="molecule type" value="Genomic_DNA"/>
</dbReference>
<sequence>MAPTTRAGSKRISGETVNAAKPTNKAKGSVKRATEPVESERPAKEAAQYFRFLDLSPELRNRVYEYAREDDSRRFAPRPLRCCPHIRRKPHTERTWTCFALSQVCVQVRAEYRPLWIQDLRVGFTSTDQLTDFVDTFLHHASEPKHAPKLVQILWDHDSRIRCDMTSMLLLHVHSPSFQVEFVPYNVAIGMTVDDEVCSNCMMRYELDERGVEPDSDYDECECPDYGMSHREWEEFKIDQMEYTSDIPKFVHNANEAWLEVVRQAKVTVTCTFCQMSNHAIFRILFKDPVCETTTDSQPAWNLLTRWGILDLHTKRGTHLILAYEDEQTMGIYGYSMKNTVLREVLIRKAPPKA</sequence>
<feature type="compositionally biased region" description="Basic and acidic residues" evidence="1">
    <location>
        <begin position="32"/>
        <end position="42"/>
    </location>
</feature>
<dbReference type="Proteomes" id="UP000676310">
    <property type="component" value="Unassembled WGS sequence"/>
</dbReference>
<keyword evidence="4" id="KW-1185">Reference proteome</keyword>
<dbReference type="GeneID" id="67019697"/>
<dbReference type="Pfam" id="PF13013">
    <property type="entry name" value="F-box-like_2"/>
    <property type="match status" value="1"/>
</dbReference>
<evidence type="ECO:0000256" key="1">
    <source>
        <dbReference type="SAM" id="MobiDB-lite"/>
    </source>
</evidence>
<gene>
    <name evidence="3" type="ORF">ALTATR162_LOCUS7671</name>
</gene>
<dbReference type="InterPro" id="IPR001810">
    <property type="entry name" value="F-box_dom"/>
</dbReference>
<protein>
    <recommendedName>
        <fullName evidence="2">F-box domain-containing protein</fullName>
    </recommendedName>
</protein>
<dbReference type="AlphaFoldDB" id="A0A8J2N897"/>